<comment type="caution">
    <text evidence="1">The sequence shown here is derived from an EMBL/GenBank/DDBJ whole genome shotgun (WGS) entry which is preliminary data.</text>
</comment>
<name>A0A9X0WD93_9GAMM</name>
<dbReference type="AlphaFoldDB" id="A0A9X0WD93"/>
<keyword evidence="2" id="KW-1185">Reference proteome</keyword>
<proteinExistence type="predicted"/>
<evidence type="ECO:0000313" key="2">
    <source>
        <dbReference type="Proteomes" id="UP001138768"/>
    </source>
</evidence>
<sequence length="311" mass="33644">MMTPIVFSQRRQMSLADRPPGDAHCETLAAQQVVGRMIESSPLTADADASVAETRTPLQAPCAVALYIDADNQSPAIVDDLLASVCDDWRLEISRVVLAGNDHGQSIPRWQAALSTRVPEEQVLTLEVPRTPEAADLVLILELGAAMEQHRQRADLIVVLSRDDLLIAAAEAVRLRGCRVWVAYAQTEAAAARTRLPTLLLPAVNRSVDSSKPRAAADPLPSVKAAIDAPNTDVQGTTATHQQPQDPKTKTRLAQLRAQCIPQPGGGYLSSDVGQVLYQLGLTRKADRARFLRAVPGLREVGTGKHKRLLF</sequence>
<dbReference type="EMBL" id="NRRY01000070">
    <property type="protein sequence ID" value="MBK1621368.1"/>
    <property type="molecule type" value="Genomic_DNA"/>
</dbReference>
<gene>
    <name evidence="1" type="ORF">CKO42_23730</name>
</gene>
<reference evidence="1 2" key="1">
    <citation type="journal article" date="2020" name="Microorganisms">
        <title>Osmotic Adaptation and Compatible Solute Biosynthesis of Phototrophic Bacteria as Revealed from Genome Analyses.</title>
        <authorList>
            <person name="Imhoff J.F."/>
            <person name="Rahn T."/>
            <person name="Kunzel S."/>
            <person name="Keller A."/>
            <person name="Neulinger S.C."/>
        </authorList>
    </citation>
    <scope>NUCLEOTIDE SEQUENCE [LARGE SCALE GENOMIC DNA]</scope>
    <source>
        <strain evidence="1 2">DSM 25653</strain>
    </source>
</reference>
<evidence type="ECO:0008006" key="3">
    <source>
        <dbReference type="Google" id="ProtNLM"/>
    </source>
</evidence>
<protein>
    <recommendedName>
        <fullName evidence="3">NYN domain-containing protein</fullName>
    </recommendedName>
</protein>
<organism evidence="1 2">
    <name type="scientific">Lamprobacter modestohalophilus</name>
    <dbReference type="NCBI Taxonomy" id="1064514"/>
    <lineage>
        <taxon>Bacteria</taxon>
        <taxon>Pseudomonadati</taxon>
        <taxon>Pseudomonadota</taxon>
        <taxon>Gammaproteobacteria</taxon>
        <taxon>Chromatiales</taxon>
        <taxon>Chromatiaceae</taxon>
        <taxon>Lamprobacter</taxon>
    </lineage>
</organism>
<accession>A0A9X0WD93</accession>
<evidence type="ECO:0000313" key="1">
    <source>
        <dbReference type="EMBL" id="MBK1621368.1"/>
    </source>
</evidence>
<dbReference type="Proteomes" id="UP001138768">
    <property type="component" value="Unassembled WGS sequence"/>
</dbReference>